<feature type="domain" description="Aldehyde dehydrogenase" evidence="2">
    <location>
        <begin position="4"/>
        <end position="454"/>
    </location>
</feature>
<dbReference type="EMBL" id="BAABAT010000007">
    <property type="protein sequence ID" value="GAA4249381.1"/>
    <property type="molecule type" value="Genomic_DNA"/>
</dbReference>
<dbReference type="InterPro" id="IPR016161">
    <property type="entry name" value="Ald_DH/histidinol_DH"/>
</dbReference>
<proteinExistence type="predicted"/>
<protein>
    <submittedName>
        <fullName evidence="3">NAD-dependent succinate-semialdehyde dehydrogenase</fullName>
    </submittedName>
</protein>
<keyword evidence="1" id="KW-0560">Oxidoreductase</keyword>
<keyword evidence="4" id="KW-1185">Reference proteome</keyword>
<dbReference type="InterPro" id="IPR016162">
    <property type="entry name" value="Ald_DH_N"/>
</dbReference>
<dbReference type="InterPro" id="IPR015590">
    <property type="entry name" value="Aldehyde_DH_dom"/>
</dbReference>
<evidence type="ECO:0000313" key="4">
    <source>
        <dbReference type="Proteomes" id="UP001500620"/>
    </source>
</evidence>
<dbReference type="Pfam" id="PF00171">
    <property type="entry name" value="Aldedh"/>
    <property type="match status" value="1"/>
</dbReference>
<evidence type="ECO:0000313" key="3">
    <source>
        <dbReference type="EMBL" id="GAA4249381.1"/>
    </source>
</evidence>
<comment type="caution">
    <text evidence="3">The sequence shown here is derived from an EMBL/GenBank/DDBJ whole genome shotgun (WGS) entry which is preliminary data.</text>
</comment>
<name>A0ABP8D7M4_9ACTN</name>
<dbReference type="Gene3D" id="3.40.605.10">
    <property type="entry name" value="Aldehyde Dehydrogenase, Chain A, domain 1"/>
    <property type="match status" value="1"/>
</dbReference>
<dbReference type="Proteomes" id="UP001500620">
    <property type="component" value="Unassembled WGS sequence"/>
</dbReference>
<dbReference type="PANTHER" id="PTHR43217:SF2">
    <property type="entry name" value="SUCCINATE-SEMIALDEHYDE DEHYDROGENASE [NADP(+)]"/>
    <property type="match status" value="1"/>
</dbReference>
<accession>A0ABP8D7M4</accession>
<reference evidence="4" key="1">
    <citation type="journal article" date="2019" name="Int. J. Syst. Evol. Microbiol.">
        <title>The Global Catalogue of Microorganisms (GCM) 10K type strain sequencing project: providing services to taxonomists for standard genome sequencing and annotation.</title>
        <authorList>
            <consortium name="The Broad Institute Genomics Platform"/>
            <consortium name="The Broad Institute Genome Sequencing Center for Infectious Disease"/>
            <person name="Wu L."/>
            <person name="Ma J."/>
        </authorList>
    </citation>
    <scope>NUCLEOTIDE SEQUENCE [LARGE SCALE GENOMIC DNA]</scope>
    <source>
        <strain evidence="4">JCM 17441</strain>
    </source>
</reference>
<dbReference type="PANTHER" id="PTHR43217">
    <property type="entry name" value="SUCCINATE SEMIALDEHYDE DEHYDROGENASE [NAD(P)+] SAD"/>
    <property type="match status" value="1"/>
</dbReference>
<evidence type="ECO:0000256" key="1">
    <source>
        <dbReference type="ARBA" id="ARBA00023002"/>
    </source>
</evidence>
<organism evidence="3 4">
    <name type="scientific">Dactylosporangium darangshiense</name>
    <dbReference type="NCBI Taxonomy" id="579108"/>
    <lineage>
        <taxon>Bacteria</taxon>
        <taxon>Bacillati</taxon>
        <taxon>Actinomycetota</taxon>
        <taxon>Actinomycetes</taxon>
        <taxon>Micromonosporales</taxon>
        <taxon>Micromonosporaceae</taxon>
        <taxon>Dactylosporangium</taxon>
    </lineage>
</organism>
<dbReference type="RefSeq" id="WP_345127740.1">
    <property type="nucleotide sequence ID" value="NZ_BAABAT010000007.1"/>
</dbReference>
<dbReference type="SUPFAM" id="SSF53720">
    <property type="entry name" value="ALDH-like"/>
    <property type="match status" value="1"/>
</dbReference>
<sequence>MSPIATVNPYTAETVREFEPMGAGAVDAAVRRAARAFTGWRSTPATDRAEVLHRAARMAADRAEELEALITLETGKLIRHSRAEVDLAVRTLRYYADEGPALIADEPLKVERGTAVLRNDPLGPVLGVQPGHFPFFHAVRFAAPNLVLGNTVLVRPAAGCPQTALALAEVLAEAGAGEGCFEVLLVEDRDVGAVVEHEQVCAASLIGAEAGGDAGGAGLAERAGRRAKKTVLDLGGRDPFIVLDGEHLERTVEAAVASRLHNMGQGGISARRMIVVRKVYAEFVALLAERFHALRPGDPADASTTLAPLCSEAAAARLMDQLDDACERGATAVTGGHRIDRRGAFVEPTVLTGVRPDMRAYHEELAGPVAVVFPVADEEAAVALANDSPYGLGGAVFAGDVLRAHAVADRLETGMVWINHPTTSEPNLPFGGVKRSGYGRELAHAGITEFANRRLVVENSAYGPVGDALG</sequence>
<dbReference type="InterPro" id="IPR047110">
    <property type="entry name" value="GABD/Sad-like"/>
</dbReference>
<evidence type="ECO:0000259" key="2">
    <source>
        <dbReference type="Pfam" id="PF00171"/>
    </source>
</evidence>
<gene>
    <name evidence="3" type="ORF">GCM10022255_033280</name>
</gene>
<dbReference type="Gene3D" id="3.40.309.10">
    <property type="entry name" value="Aldehyde Dehydrogenase, Chain A, domain 2"/>
    <property type="match status" value="1"/>
</dbReference>
<dbReference type="InterPro" id="IPR016163">
    <property type="entry name" value="Ald_DH_C"/>
</dbReference>